<dbReference type="UniPathway" id="UPA00109">
    <property type="reaction ID" value="UER00188"/>
</dbReference>
<keyword evidence="4" id="KW-0808">Transferase</keyword>
<dbReference type="EMBL" id="BARW01031418">
    <property type="protein sequence ID" value="GAJ03207.1"/>
    <property type="molecule type" value="Genomic_DNA"/>
</dbReference>
<dbReference type="InterPro" id="IPR040442">
    <property type="entry name" value="Pyrv_kinase-like_dom_sf"/>
</dbReference>
<keyword evidence="11" id="KW-0670">Pyruvate</keyword>
<evidence type="ECO:0000259" key="12">
    <source>
        <dbReference type="Pfam" id="PF00224"/>
    </source>
</evidence>
<gene>
    <name evidence="13" type="ORF">S12H4_49980</name>
</gene>
<dbReference type="GO" id="GO:0005524">
    <property type="term" value="F:ATP binding"/>
    <property type="evidence" value="ECO:0007669"/>
    <property type="project" value="UniProtKB-KW"/>
</dbReference>
<keyword evidence="9" id="KW-0460">Magnesium</keyword>
<dbReference type="Pfam" id="PF00224">
    <property type="entry name" value="PK"/>
    <property type="match status" value="1"/>
</dbReference>
<keyword evidence="6" id="KW-0547">Nucleotide-binding</keyword>
<sequence length="43" mass="4794">MSIMIKTKIVCTIGPASNSYEKIEKLVQKGMDVTRLNFSHGSH</sequence>
<comment type="caution">
    <text evidence="13">The sequence shown here is derived from an EMBL/GenBank/DDBJ whole genome shotgun (WGS) entry which is preliminary data.</text>
</comment>
<reference evidence="13" key="1">
    <citation type="journal article" date="2014" name="Front. Microbiol.">
        <title>High frequency of phylogenetically diverse reductive dehalogenase-homologous genes in deep subseafloor sedimentary metagenomes.</title>
        <authorList>
            <person name="Kawai M."/>
            <person name="Futagami T."/>
            <person name="Toyoda A."/>
            <person name="Takaki Y."/>
            <person name="Nishi S."/>
            <person name="Hori S."/>
            <person name="Arai W."/>
            <person name="Tsubouchi T."/>
            <person name="Morono Y."/>
            <person name="Uchiyama I."/>
            <person name="Ito T."/>
            <person name="Fujiyama A."/>
            <person name="Inagaki F."/>
            <person name="Takami H."/>
        </authorList>
    </citation>
    <scope>NUCLEOTIDE SEQUENCE</scope>
    <source>
        <strain evidence="13">Expedition CK06-06</strain>
    </source>
</reference>
<keyword evidence="8" id="KW-0067">ATP-binding</keyword>
<keyword evidence="7" id="KW-0418">Kinase</keyword>
<evidence type="ECO:0000256" key="7">
    <source>
        <dbReference type="ARBA" id="ARBA00022777"/>
    </source>
</evidence>
<organism evidence="13">
    <name type="scientific">marine sediment metagenome</name>
    <dbReference type="NCBI Taxonomy" id="412755"/>
    <lineage>
        <taxon>unclassified sequences</taxon>
        <taxon>metagenomes</taxon>
        <taxon>ecological metagenomes</taxon>
    </lineage>
</organism>
<protein>
    <recommendedName>
        <fullName evidence="3">pyruvate kinase</fullName>
        <ecNumber evidence="3">2.7.1.40</ecNumber>
    </recommendedName>
</protein>
<evidence type="ECO:0000313" key="13">
    <source>
        <dbReference type="EMBL" id="GAJ03207.1"/>
    </source>
</evidence>
<keyword evidence="10" id="KW-0324">Glycolysis</keyword>
<evidence type="ECO:0000256" key="5">
    <source>
        <dbReference type="ARBA" id="ARBA00022723"/>
    </source>
</evidence>
<evidence type="ECO:0000256" key="9">
    <source>
        <dbReference type="ARBA" id="ARBA00022842"/>
    </source>
</evidence>
<feature type="domain" description="Pyruvate kinase barrel" evidence="12">
    <location>
        <begin position="6"/>
        <end position="43"/>
    </location>
</feature>
<dbReference type="InterPro" id="IPR015813">
    <property type="entry name" value="Pyrv/PenolPyrv_kinase-like_dom"/>
</dbReference>
<proteinExistence type="inferred from homology"/>
<evidence type="ECO:0000256" key="4">
    <source>
        <dbReference type="ARBA" id="ARBA00022679"/>
    </source>
</evidence>
<dbReference type="AlphaFoldDB" id="X1UHZ9"/>
<dbReference type="GO" id="GO:0000287">
    <property type="term" value="F:magnesium ion binding"/>
    <property type="evidence" value="ECO:0007669"/>
    <property type="project" value="InterPro"/>
</dbReference>
<comment type="similarity">
    <text evidence="2">Belongs to the pyruvate kinase family.</text>
</comment>
<evidence type="ECO:0000256" key="3">
    <source>
        <dbReference type="ARBA" id="ARBA00012142"/>
    </source>
</evidence>
<name>X1UHZ9_9ZZZZ</name>
<keyword evidence="5" id="KW-0479">Metal-binding</keyword>
<dbReference type="PANTHER" id="PTHR11817">
    <property type="entry name" value="PYRUVATE KINASE"/>
    <property type="match status" value="1"/>
</dbReference>
<dbReference type="SUPFAM" id="SSF51621">
    <property type="entry name" value="Phosphoenolpyruvate/pyruvate domain"/>
    <property type="match status" value="1"/>
</dbReference>
<accession>X1UHZ9</accession>
<dbReference type="GO" id="GO:0016301">
    <property type="term" value="F:kinase activity"/>
    <property type="evidence" value="ECO:0007669"/>
    <property type="project" value="UniProtKB-KW"/>
</dbReference>
<dbReference type="InterPro" id="IPR001697">
    <property type="entry name" value="Pyr_Knase"/>
</dbReference>
<evidence type="ECO:0000256" key="11">
    <source>
        <dbReference type="ARBA" id="ARBA00023317"/>
    </source>
</evidence>
<evidence type="ECO:0000256" key="8">
    <source>
        <dbReference type="ARBA" id="ARBA00022840"/>
    </source>
</evidence>
<dbReference type="EC" id="2.7.1.40" evidence="3"/>
<evidence type="ECO:0000256" key="2">
    <source>
        <dbReference type="ARBA" id="ARBA00008663"/>
    </source>
</evidence>
<comment type="pathway">
    <text evidence="1">Carbohydrate degradation; glycolysis; pyruvate from D-glyceraldehyde 3-phosphate: step 5/5.</text>
</comment>
<evidence type="ECO:0000256" key="1">
    <source>
        <dbReference type="ARBA" id="ARBA00004997"/>
    </source>
</evidence>
<evidence type="ECO:0000256" key="10">
    <source>
        <dbReference type="ARBA" id="ARBA00023152"/>
    </source>
</evidence>
<dbReference type="GO" id="GO:0004743">
    <property type="term" value="F:pyruvate kinase activity"/>
    <property type="evidence" value="ECO:0007669"/>
    <property type="project" value="UniProtKB-EC"/>
</dbReference>
<feature type="non-terminal residue" evidence="13">
    <location>
        <position position="43"/>
    </location>
</feature>
<dbReference type="InterPro" id="IPR015793">
    <property type="entry name" value="Pyrv_Knase_brl"/>
</dbReference>
<evidence type="ECO:0000256" key="6">
    <source>
        <dbReference type="ARBA" id="ARBA00022741"/>
    </source>
</evidence>
<dbReference type="GO" id="GO:0030955">
    <property type="term" value="F:potassium ion binding"/>
    <property type="evidence" value="ECO:0007669"/>
    <property type="project" value="InterPro"/>
</dbReference>
<dbReference type="Gene3D" id="3.20.20.60">
    <property type="entry name" value="Phosphoenolpyruvate-binding domains"/>
    <property type="match status" value="1"/>
</dbReference>